<keyword evidence="7" id="KW-0539">Nucleus</keyword>
<evidence type="ECO:0000256" key="2">
    <source>
        <dbReference type="ARBA" id="ARBA00022448"/>
    </source>
</evidence>
<evidence type="ECO:0000256" key="1">
    <source>
        <dbReference type="ARBA" id="ARBA00004141"/>
    </source>
</evidence>
<feature type="transmembrane region" description="Helical" evidence="9">
    <location>
        <begin position="143"/>
        <end position="163"/>
    </location>
</feature>
<evidence type="ECO:0000313" key="12">
    <source>
        <dbReference type="Proteomes" id="UP000544095"/>
    </source>
</evidence>
<dbReference type="InterPro" id="IPR036259">
    <property type="entry name" value="MFS_trans_sf"/>
</dbReference>
<feature type="transmembrane region" description="Helical" evidence="9">
    <location>
        <begin position="312"/>
        <end position="329"/>
    </location>
</feature>
<evidence type="ECO:0000259" key="10">
    <source>
        <dbReference type="PROSITE" id="PS50048"/>
    </source>
</evidence>
<keyword evidence="2" id="KW-0813">Transport</keyword>
<feature type="compositionally biased region" description="Basic residues" evidence="8">
    <location>
        <begin position="571"/>
        <end position="580"/>
    </location>
</feature>
<dbReference type="Proteomes" id="UP000544095">
    <property type="component" value="Unassembled WGS sequence"/>
</dbReference>
<dbReference type="CDD" id="cd12148">
    <property type="entry name" value="fungal_TF_MHR"/>
    <property type="match status" value="1"/>
</dbReference>
<accession>A0A8H5PK37</accession>
<dbReference type="CDD" id="cd00067">
    <property type="entry name" value="GAL4"/>
    <property type="match status" value="1"/>
</dbReference>
<feature type="transmembrane region" description="Helical" evidence="9">
    <location>
        <begin position="368"/>
        <end position="388"/>
    </location>
</feature>
<dbReference type="InterPro" id="IPR001138">
    <property type="entry name" value="Zn2Cys6_DnaBD"/>
</dbReference>
<feature type="transmembrane region" description="Helical" evidence="9">
    <location>
        <begin position="205"/>
        <end position="225"/>
    </location>
</feature>
<feature type="compositionally biased region" description="Polar residues" evidence="8">
    <location>
        <begin position="709"/>
        <end position="724"/>
    </location>
</feature>
<comment type="subcellular location">
    <subcellularLocation>
        <location evidence="1">Membrane</location>
        <topology evidence="1">Multi-pass membrane protein</topology>
    </subcellularLocation>
</comment>
<feature type="region of interest" description="Disordered" evidence="8">
    <location>
        <begin position="567"/>
        <end position="626"/>
    </location>
</feature>
<keyword evidence="5 9" id="KW-0472">Membrane</keyword>
<protein>
    <submittedName>
        <fullName evidence="11">ARO80-positive transcription regulator of ARO9 ARO10</fullName>
    </submittedName>
</protein>
<keyword evidence="12" id="KW-1185">Reference proteome</keyword>
<dbReference type="PANTHER" id="PTHR31644">
    <property type="entry name" value="TRANSCRIPTIONAL ACTIVATOR ARO80-RELATED"/>
    <property type="match status" value="1"/>
</dbReference>
<dbReference type="InterPro" id="IPR011701">
    <property type="entry name" value="MFS"/>
</dbReference>
<evidence type="ECO:0000256" key="8">
    <source>
        <dbReference type="SAM" id="MobiDB-lite"/>
    </source>
</evidence>
<organism evidence="11 12">
    <name type="scientific">Fusarium pseudoanthophilum</name>
    <dbReference type="NCBI Taxonomy" id="48495"/>
    <lineage>
        <taxon>Eukaryota</taxon>
        <taxon>Fungi</taxon>
        <taxon>Dikarya</taxon>
        <taxon>Ascomycota</taxon>
        <taxon>Pezizomycotina</taxon>
        <taxon>Sordariomycetes</taxon>
        <taxon>Hypocreomycetidae</taxon>
        <taxon>Hypocreales</taxon>
        <taxon>Nectriaceae</taxon>
        <taxon>Fusarium</taxon>
        <taxon>Fusarium fujikuroi species complex</taxon>
    </lineage>
</organism>
<evidence type="ECO:0000256" key="3">
    <source>
        <dbReference type="ARBA" id="ARBA00022692"/>
    </source>
</evidence>
<keyword evidence="4 9" id="KW-1133">Transmembrane helix</keyword>
<dbReference type="Pfam" id="PF07690">
    <property type="entry name" value="MFS_1"/>
    <property type="match status" value="1"/>
</dbReference>
<feature type="transmembrane region" description="Helical" evidence="9">
    <location>
        <begin position="336"/>
        <end position="356"/>
    </location>
</feature>
<dbReference type="GO" id="GO:0016020">
    <property type="term" value="C:membrane"/>
    <property type="evidence" value="ECO:0007669"/>
    <property type="project" value="UniProtKB-SubCell"/>
</dbReference>
<feature type="region of interest" description="Disordered" evidence="8">
    <location>
        <begin position="639"/>
        <end position="662"/>
    </location>
</feature>
<reference evidence="11 12" key="1">
    <citation type="submission" date="2020-05" db="EMBL/GenBank/DDBJ databases">
        <title>Identification and distribution of gene clusters putatively required for synthesis of sphingolipid metabolism inhibitors in phylogenetically diverse species of the filamentous fungus Fusarium.</title>
        <authorList>
            <person name="Kim H.-S."/>
            <person name="Busman M."/>
            <person name="Brown D.W."/>
            <person name="Divon H."/>
            <person name="Uhlig S."/>
            <person name="Proctor R.H."/>
        </authorList>
    </citation>
    <scope>NUCLEOTIDE SEQUENCE [LARGE SCALE GENOMIC DNA]</scope>
    <source>
        <strain evidence="11 12">NRRL 25211</strain>
    </source>
</reference>
<evidence type="ECO:0000256" key="4">
    <source>
        <dbReference type="ARBA" id="ARBA00022989"/>
    </source>
</evidence>
<evidence type="ECO:0000256" key="6">
    <source>
        <dbReference type="ARBA" id="ARBA00023180"/>
    </source>
</evidence>
<feature type="region of interest" description="Disordered" evidence="8">
    <location>
        <begin position="1"/>
        <end position="31"/>
    </location>
</feature>
<feature type="transmembrane region" description="Helical" evidence="9">
    <location>
        <begin position="113"/>
        <end position="131"/>
    </location>
</feature>
<dbReference type="PANTHER" id="PTHR31644:SF3">
    <property type="entry name" value="ZN(II)2CYS6 TRANSCRIPTION FACTOR (EUROFUNG)"/>
    <property type="match status" value="1"/>
</dbReference>
<gene>
    <name evidence="11" type="ORF">FPANT_3951</name>
</gene>
<dbReference type="SUPFAM" id="SSF57701">
    <property type="entry name" value="Zn2/Cys6 DNA-binding domain"/>
    <property type="match status" value="1"/>
</dbReference>
<dbReference type="SMART" id="SM00066">
    <property type="entry name" value="GAL4"/>
    <property type="match status" value="1"/>
</dbReference>
<keyword evidence="6" id="KW-0325">Glycoprotein</keyword>
<evidence type="ECO:0000313" key="11">
    <source>
        <dbReference type="EMBL" id="KAF5597958.1"/>
    </source>
</evidence>
<dbReference type="Gene3D" id="1.20.1250.20">
    <property type="entry name" value="MFS general substrate transporter like domains"/>
    <property type="match status" value="2"/>
</dbReference>
<dbReference type="PROSITE" id="PS00463">
    <property type="entry name" value="ZN2_CY6_FUNGAL_1"/>
    <property type="match status" value="1"/>
</dbReference>
<dbReference type="EMBL" id="JAAOAR010000178">
    <property type="protein sequence ID" value="KAF5597958.1"/>
    <property type="molecule type" value="Genomic_DNA"/>
</dbReference>
<dbReference type="GO" id="GO:0005634">
    <property type="term" value="C:nucleus"/>
    <property type="evidence" value="ECO:0007669"/>
    <property type="project" value="TreeGrafter"/>
</dbReference>
<dbReference type="FunFam" id="1.20.1250.20:FF:000018">
    <property type="entry name" value="MFS transporter permease"/>
    <property type="match status" value="1"/>
</dbReference>
<dbReference type="GO" id="GO:0008270">
    <property type="term" value="F:zinc ion binding"/>
    <property type="evidence" value="ECO:0007669"/>
    <property type="project" value="InterPro"/>
</dbReference>
<evidence type="ECO:0000256" key="9">
    <source>
        <dbReference type="SAM" id="Phobius"/>
    </source>
</evidence>
<name>A0A8H5PK37_9HYPO</name>
<sequence>MNHPESEHKMSLGTEELEHAPEHQEQQRVDVPEEANKRIKNTFDRRFLPIVCCLYILSYLDRGNIGNAKTAGAKDDLGLSDSQWAWVLNAFYICYVCFEWTSLFWKILPASKYVAALCVCWGTAAMCAGAVHNLGGLIACRALLGVFEAAFGAGAPYFLSLFYRRDELGFRVSLLLGMSPLANCFASALAYGITHISGSLEPWRYLFIIEGAPTVAFSLVAWFFLADSPDKAKYLSEKDATYAVERLQVRDRTKKSGVRWNQIFAGLTDYQNYVHTVIHFCCNYSFAGLSNFLPTIVRDMGYSSVTAQGLTAPPYFLAFLCCVLAALVSDRYGKRGYVVGGSAFIGFIGYLMLVVVQDESKKATRYAAIFLASCGVFPALAINITWLLNNQGGDSKKGAGLAILATFGQCSSFVSSVVFPSTDGPLYLRGTAIGCGLTGLISVLALGLHFALERENKRRDREYGPVDSDMAVDVTELGDKNKNFRYLTQSITERLPPAGKAPMDADGQTQPTLPDSDEPSRRRRVRDFRRGYHACELCRKKKIRCIVDKPGASCLRCQREVKECVFSDQRSHRKRNKTVNRRGSSEQAPASEHSIAMASTSPAQANLSHDTFTEEPSQMLDDSNDLTFPDISISVRSGLSEQQQHNGLNEASPSMSSTGPAGEITTTLVSNGNDALRLLYQPAIEHANKDGSSPNHQGPVSRHTLGRTVDTSSPGTTASIRTSRLNPIPPIVPNPLTVWRSFRFVRMGWFTAEEAVRYIDLFQQNLAPLSPVSKGFDLSHERHYRLITQEPLLCCVILMISSRYHVLSGHGGLARSTIVHHRLWEHCQHLVMRIIFGQEKRSKAKTRTRGSIEALLLIIEWHPQAIHLPPASDGWDSSTLLSELDPRDDQFDNQADDTNDNEAQWLRDVILPAKTSDRMSWMLLGCVQSLALELGLCDDGERGDTSAQPPGYKAEQTRLRDLLYIFLEQQSSRLGCPSMMPTSVSRFMSEPSARDMQGKSATLTAWLDLTNLTRTIIDVLCPSAVGIREILSSCRYINIIKHFQKQLVAWKTTHLSHENSSPHAYEDLTIEFNYLRAFMNSFGIQAAVDRVLGRRPLNSIDTDVLQSSITATDYSFIKEVINSSCQALESVNRLFEAGTLRYCPARVFLRIIMVSIFLLKALSLGIRTTDLETSLGILESSIRALRNSSLDEMHLASRYGELLDMHLERYRQSMVPTTIPQGIRAVDQTSQWIFDNSAPPVDDSLGDLSMPAVDDWLALPFDPSMAPFGFATDDPDMAEPEDRSWDFLWSLPNV</sequence>
<feature type="domain" description="Zn(2)-C6 fungal-type" evidence="10">
    <location>
        <begin position="534"/>
        <end position="566"/>
    </location>
</feature>
<comment type="caution">
    <text evidence="11">The sequence shown here is derived from an EMBL/GenBank/DDBJ whole genome shotgun (WGS) entry which is preliminary data.</text>
</comment>
<dbReference type="SUPFAM" id="SSF103473">
    <property type="entry name" value="MFS general substrate transporter"/>
    <property type="match status" value="1"/>
</dbReference>
<feature type="transmembrane region" description="Helical" evidence="9">
    <location>
        <begin position="169"/>
        <end position="193"/>
    </location>
</feature>
<dbReference type="GO" id="GO:0045944">
    <property type="term" value="P:positive regulation of transcription by RNA polymerase II"/>
    <property type="evidence" value="ECO:0007669"/>
    <property type="project" value="TreeGrafter"/>
</dbReference>
<feature type="transmembrane region" description="Helical" evidence="9">
    <location>
        <begin position="431"/>
        <end position="452"/>
    </location>
</feature>
<dbReference type="InterPro" id="IPR036864">
    <property type="entry name" value="Zn2-C6_fun-type_DNA-bd_sf"/>
</dbReference>
<dbReference type="Pfam" id="PF00172">
    <property type="entry name" value="Zn_clus"/>
    <property type="match status" value="1"/>
</dbReference>
<feature type="compositionally biased region" description="Polar residues" evidence="8">
    <location>
        <begin position="597"/>
        <end position="616"/>
    </location>
</feature>
<evidence type="ECO:0000256" key="5">
    <source>
        <dbReference type="ARBA" id="ARBA00023136"/>
    </source>
</evidence>
<feature type="region of interest" description="Disordered" evidence="8">
    <location>
        <begin position="495"/>
        <end position="525"/>
    </location>
</feature>
<dbReference type="PROSITE" id="PS50048">
    <property type="entry name" value="ZN2_CY6_FUNGAL_2"/>
    <property type="match status" value="1"/>
</dbReference>
<evidence type="ECO:0000256" key="7">
    <source>
        <dbReference type="ARBA" id="ARBA00023242"/>
    </source>
</evidence>
<dbReference type="Gene3D" id="4.10.240.10">
    <property type="entry name" value="Zn(2)-C6 fungal-type DNA-binding domain"/>
    <property type="match status" value="1"/>
</dbReference>
<dbReference type="GO" id="GO:0022857">
    <property type="term" value="F:transmembrane transporter activity"/>
    <property type="evidence" value="ECO:0007669"/>
    <property type="project" value="InterPro"/>
</dbReference>
<feature type="region of interest" description="Disordered" evidence="8">
    <location>
        <begin position="688"/>
        <end position="724"/>
    </location>
</feature>
<dbReference type="GO" id="GO:0009074">
    <property type="term" value="P:aromatic amino acid family catabolic process"/>
    <property type="evidence" value="ECO:0007669"/>
    <property type="project" value="TreeGrafter"/>
</dbReference>
<feature type="transmembrane region" description="Helical" evidence="9">
    <location>
        <begin position="84"/>
        <end position="107"/>
    </location>
</feature>
<keyword evidence="3 9" id="KW-0812">Transmembrane</keyword>
<dbReference type="FunFam" id="1.20.1250.20:FF:000013">
    <property type="entry name" value="MFS general substrate transporter"/>
    <property type="match status" value="1"/>
</dbReference>
<dbReference type="InterPro" id="IPR052780">
    <property type="entry name" value="AAA_Catabolism_Regulators"/>
</dbReference>
<feature type="transmembrane region" description="Helical" evidence="9">
    <location>
        <begin position="400"/>
        <end position="419"/>
    </location>
</feature>
<dbReference type="GO" id="GO:0000981">
    <property type="term" value="F:DNA-binding transcription factor activity, RNA polymerase II-specific"/>
    <property type="evidence" value="ECO:0007669"/>
    <property type="project" value="InterPro"/>
</dbReference>
<proteinExistence type="predicted"/>